<evidence type="ECO:0000259" key="1">
    <source>
        <dbReference type="SMART" id="SM00989"/>
    </source>
</evidence>
<evidence type="ECO:0000313" key="3">
    <source>
        <dbReference type="Proteomes" id="UP000006695"/>
    </source>
</evidence>
<dbReference type="STRING" id="351605.Gura_0328"/>
<dbReference type="KEGG" id="gur:Gura_0328"/>
<dbReference type="PANTHER" id="PTHR35090:SF1">
    <property type="entry name" value="SLR0144 PROTEIN"/>
    <property type="match status" value="1"/>
</dbReference>
<organism evidence="2 3">
    <name type="scientific">Geotalea uraniireducens (strain Rf4)</name>
    <name type="common">Geobacter uraniireducens</name>
    <dbReference type="NCBI Taxonomy" id="351605"/>
    <lineage>
        <taxon>Bacteria</taxon>
        <taxon>Pseudomonadati</taxon>
        <taxon>Thermodesulfobacteriota</taxon>
        <taxon>Desulfuromonadia</taxon>
        <taxon>Geobacterales</taxon>
        <taxon>Geobacteraceae</taxon>
        <taxon>Geotalea</taxon>
    </lineage>
</organism>
<dbReference type="Gene3D" id="3.30.1380.20">
    <property type="entry name" value="Trafficking protein particle complex subunit 3"/>
    <property type="match status" value="1"/>
</dbReference>
<name>A5GD10_GEOUR</name>
<dbReference type="InterPro" id="IPR024096">
    <property type="entry name" value="NO_sig/Golgi_transp_ligand-bd"/>
</dbReference>
<dbReference type="RefSeq" id="WP_011937270.1">
    <property type="nucleotide sequence ID" value="NC_009483.1"/>
</dbReference>
<dbReference type="SUPFAM" id="SSF111126">
    <property type="entry name" value="Ligand-binding domain in the NO signalling and Golgi transport"/>
    <property type="match status" value="1"/>
</dbReference>
<dbReference type="Proteomes" id="UP000006695">
    <property type="component" value="Chromosome"/>
</dbReference>
<feature type="domain" description="4-vinyl reductase 4VR" evidence="1">
    <location>
        <begin position="111"/>
        <end position="173"/>
    </location>
</feature>
<reference evidence="2 3" key="1">
    <citation type="submission" date="2007-05" db="EMBL/GenBank/DDBJ databases">
        <title>Complete sequence of Geobacter uraniireducens Rf4.</title>
        <authorList>
            <consortium name="US DOE Joint Genome Institute"/>
            <person name="Copeland A."/>
            <person name="Lucas S."/>
            <person name="Lapidus A."/>
            <person name="Barry K."/>
            <person name="Detter J.C."/>
            <person name="Glavina del Rio T."/>
            <person name="Hammon N."/>
            <person name="Israni S."/>
            <person name="Dalin E."/>
            <person name="Tice H."/>
            <person name="Pitluck S."/>
            <person name="Chertkov O."/>
            <person name="Brettin T."/>
            <person name="Bruce D."/>
            <person name="Han C."/>
            <person name="Schmutz J."/>
            <person name="Larimer F."/>
            <person name="Land M."/>
            <person name="Hauser L."/>
            <person name="Kyrpides N."/>
            <person name="Mikhailova N."/>
            <person name="Shelobolina E."/>
            <person name="Aklujkar M."/>
            <person name="Lovley D."/>
            <person name="Richardson P."/>
        </authorList>
    </citation>
    <scope>NUCLEOTIDE SEQUENCE [LARGE SCALE GENOMIC DNA]</scope>
    <source>
        <strain evidence="2 3">Rf4</strain>
    </source>
</reference>
<gene>
    <name evidence="2" type="ordered locus">Gura_0328</name>
</gene>
<proteinExistence type="predicted"/>
<dbReference type="AlphaFoldDB" id="A5GD10"/>
<dbReference type="EMBL" id="CP000698">
    <property type="protein sequence ID" value="ABQ24544.1"/>
    <property type="molecule type" value="Genomic_DNA"/>
</dbReference>
<dbReference type="InterPro" id="IPR004096">
    <property type="entry name" value="V4R"/>
</dbReference>
<accession>A5GD10</accession>
<keyword evidence="3" id="KW-1185">Reference proteome</keyword>
<protein>
    <submittedName>
        <fullName evidence="2">4-vinyl reductase, 4VR</fullName>
    </submittedName>
</protein>
<evidence type="ECO:0000313" key="2">
    <source>
        <dbReference type="EMBL" id="ABQ24544.1"/>
    </source>
</evidence>
<sequence>MLNNGQQACRFKWKDLGNIDLGRPNLGHTTDIAVYRLMQYTLRDVLIARYNVETANDILREAGRLAGTEFCNNLLDRTLDFNGFIANLQEKLRELNIGILRIEKADLEKLELVLTVSEDLDCSGLPESAETFCGYDEGFLAGILNTYTGKELSVKEIDCWTTGNRTCRFSATLAHKA</sequence>
<dbReference type="SMART" id="SM00989">
    <property type="entry name" value="V4R"/>
    <property type="match status" value="1"/>
</dbReference>
<dbReference type="Pfam" id="PF02830">
    <property type="entry name" value="V4R"/>
    <property type="match status" value="1"/>
</dbReference>
<dbReference type="HOGENOM" id="CLU_128702_0_0_7"/>
<dbReference type="PANTHER" id="PTHR35090">
    <property type="entry name" value="DNA-DIRECTED RNA POLYMERASE SUBUNIT I"/>
    <property type="match status" value="1"/>
</dbReference>
<dbReference type="OrthoDB" id="9788644at2"/>